<dbReference type="AlphaFoldDB" id="A8S430"/>
<dbReference type="EMBL" id="ABCC02000057">
    <property type="protein sequence ID" value="EDP13171.1"/>
    <property type="molecule type" value="Genomic_DNA"/>
</dbReference>
<organism evidence="2 3">
    <name type="scientific">Enterocloster bolteae (strain ATCC BAA-613 / DSM 15670 / CCUG 46953 / JCM 12243 / WAL 16351)</name>
    <name type="common">Clostridium bolteae</name>
    <dbReference type="NCBI Taxonomy" id="411902"/>
    <lineage>
        <taxon>Bacteria</taxon>
        <taxon>Bacillati</taxon>
        <taxon>Bacillota</taxon>
        <taxon>Clostridia</taxon>
        <taxon>Lachnospirales</taxon>
        <taxon>Lachnospiraceae</taxon>
        <taxon>Enterocloster</taxon>
    </lineage>
</organism>
<reference evidence="2 3" key="2">
    <citation type="submission" date="2007-09" db="EMBL/GenBank/DDBJ databases">
        <title>Draft genome sequence of Clostridium bolteae (ATCC BAA-613).</title>
        <authorList>
            <person name="Sudarsanam P."/>
            <person name="Ley R."/>
            <person name="Guruge J."/>
            <person name="Turnbaugh P.J."/>
            <person name="Mahowald M."/>
            <person name="Liep D."/>
            <person name="Gordon J."/>
        </authorList>
    </citation>
    <scope>NUCLEOTIDE SEQUENCE [LARGE SCALE GENOMIC DNA]</scope>
    <source>
        <strain evidence="3">ATCC BAA-613 / DSM 15670 / CCUG 46953 / JCM 12243 / WAL 16351</strain>
    </source>
</reference>
<dbReference type="PaxDb" id="411902-CLOBOL_06803"/>
<evidence type="ECO:0000313" key="2">
    <source>
        <dbReference type="EMBL" id="EDP13171.1"/>
    </source>
</evidence>
<feature type="compositionally biased region" description="Basic and acidic residues" evidence="1">
    <location>
        <begin position="142"/>
        <end position="152"/>
    </location>
</feature>
<feature type="compositionally biased region" description="Acidic residues" evidence="1">
    <location>
        <begin position="190"/>
        <end position="201"/>
    </location>
</feature>
<feature type="compositionally biased region" description="Acidic residues" evidence="1">
    <location>
        <begin position="153"/>
        <end position="174"/>
    </location>
</feature>
<gene>
    <name evidence="2" type="ORF">CLOBOL_06803</name>
</gene>
<sequence>MTHRGAFMHHHYKKGVFGMAKKGWGKFVAFAAVTGAVAAGVSYVLQYKTYHRELEKDFREFEDGDEDGTDRTIDTRSLDRNYISLSSSKDEFKVAAKDMAQATKNVLKDAGSLLSDTAHEAVSAAVDTAQIALQTVKTKKADFMDEHSRDKDDDSDLFEDEGFLDDDYVDEDDLYDYRRMDGSSSYDSGDLTEDDYDDSSEEPEKSEAGRSTAIIEEDTLE</sequence>
<feature type="region of interest" description="Disordered" evidence="1">
    <location>
        <begin position="142"/>
        <end position="221"/>
    </location>
</feature>
<reference evidence="2 3" key="1">
    <citation type="submission" date="2007-08" db="EMBL/GenBank/DDBJ databases">
        <authorList>
            <person name="Fulton L."/>
            <person name="Clifton S."/>
            <person name="Fulton B."/>
            <person name="Xu J."/>
            <person name="Minx P."/>
            <person name="Pepin K.H."/>
            <person name="Johnson M."/>
            <person name="Thiruvilangam P."/>
            <person name="Bhonagiri V."/>
            <person name="Nash W.E."/>
            <person name="Mardis E.R."/>
            <person name="Wilson R.K."/>
        </authorList>
    </citation>
    <scope>NUCLEOTIDE SEQUENCE [LARGE SCALE GENOMIC DNA]</scope>
    <source>
        <strain evidence="3">ATCC BAA-613 / DSM 15670 / CCUG 46953 / JCM 12243 / WAL 16351</strain>
    </source>
</reference>
<dbReference type="Proteomes" id="UP000005396">
    <property type="component" value="Unassembled WGS sequence"/>
</dbReference>
<name>A8S430_ENTBW</name>
<dbReference type="eggNOG" id="ENOG5033JCB">
    <property type="taxonomic scope" value="Bacteria"/>
</dbReference>
<comment type="caution">
    <text evidence="2">The sequence shown here is derived from an EMBL/GenBank/DDBJ whole genome shotgun (WGS) entry which is preliminary data.</text>
</comment>
<evidence type="ECO:0000313" key="3">
    <source>
        <dbReference type="Proteomes" id="UP000005396"/>
    </source>
</evidence>
<dbReference type="HOGENOM" id="CLU_1286967_0_0_9"/>
<protein>
    <submittedName>
        <fullName evidence="2">Uncharacterized protein</fullName>
    </submittedName>
</protein>
<evidence type="ECO:0000256" key="1">
    <source>
        <dbReference type="SAM" id="MobiDB-lite"/>
    </source>
</evidence>
<proteinExistence type="predicted"/>
<accession>A8S430</accession>